<dbReference type="InterPro" id="IPR041380">
    <property type="entry name" value="Acetyltransf_17"/>
</dbReference>
<keyword evidence="3" id="KW-1185">Reference proteome</keyword>
<keyword evidence="2" id="KW-0808">Transferase</keyword>
<dbReference type="PANTHER" id="PTHR37817:SF1">
    <property type="entry name" value="N-ACETYLTRANSFERASE EIS"/>
    <property type="match status" value="1"/>
</dbReference>
<dbReference type="GO" id="GO:0016746">
    <property type="term" value="F:acyltransferase activity"/>
    <property type="evidence" value="ECO:0007669"/>
    <property type="project" value="UniProtKB-KW"/>
</dbReference>
<dbReference type="InterPro" id="IPR051554">
    <property type="entry name" value="Acetyltransferase_Eis"/>
</dbReference>
<accession>A0ABT0FWL3</accession>
<protein>
    <submittedName>
        <fullName evidence="2">GNAT family N-acetyltransferase</fullName>
        <ecNumber evidence="2">2.3.1.-</ecNumber>
    </submittedName>
</protein>
<sequence length="382" mass="41171">MEIRDLTPDDLDAALDLRRRAFGPISAAEAGAWRHAVTPVLEEGRYLGVFDGSRLAGAARLRPFTQWWHGRPQPMAGVAGVTVSPEDRGRGVGTRLMRAVLDRGVALGEAVSVLFPATTPIYRSLGYEHGGGQRKVTLPAEALRGLRPAGQVKLRRMGPDDAAELIAVLHRVYAGLRASGPITYDERTWRLWLADDNDFRYLADDGYVVYRWNGENIRVVNLVAGSAETARALWSMVGTSSSVAKNVVAPLAPDDPVLWLLPERSQDHVEDQRWMFRVLDVAAAVERRGYPAAVACDAVVTVEDPVRGGGTWRLEIADGSGTATPVTAGAPAAVLSANGLSALYCGVPTGTLRLAGLMTGDDRHDEALDAAFAAKAYTLDYF</sequence>
<dbReference type="Pfam" id="PF13527">
    <property type="entry name" value="Acetyltransf_9"/>
    <property type="match status" value="1"/>
</dbReference>
<evidence type="ECO:0000313" key="3">
    <source>
        <dbReference type="Proteomes" id="UP001317259"/>
    </source>
</evidence>
<dbReference type="InterPro" id="IPR025559">
    <property type="entry name" value="Eis_dom"/>
</dbReference>
<dbReference type="CDD" id="cd04301">
    <property type="entry name" value="NAT_SF"/>
    <property type="match status" value="1"/>
</dbReference>
<comment type="caution">
    <text evidence="2">The sequence shown here is derived from an EMBL/GenBank/DDBJ whole genome shotgun (WGS) entry which is preliminary data.</text>
</comment>
<dbReference type="RefSeq" id="WP_242371369.1">
    <property type="nucleotide sequence ID" value="NZ_JAKRKC020000001.1"/>
</dbReference>
<dbReference type="Pfam" id="PF13530">
    <property type="entry name" value="SCP2_2"/>
    <property type="match status" value="1"/>
</dbReference>
<dbReference type="EC" id="2.3.1.-" evidence="2"/>
<gene>
    <name evidence="2" type="ORF">MF672_023365</name>
</gene>
<proteinExistence type="predicted"/>
<dbReference type="SUPFAM" id="SSF55718">
    <property type="entry name" value="SCP-like"/>
    <property type="match status" value="1"/>
</dbReference>
<dbReference type="Pfam" id="PF17668">
    <property type="entry name" value="Acetyltransf_17"/>
    <property type="match status" value="1"/>
</dbReference>
<feature type="domain" description="N-acetyltransferase" evidence="1">
    <location>
        <begin position="1"/>
        <end position="150"/>
    </location>
</feature>
<dbReference type="PANTHER" id="PTHR37817">
    <property type="entry name" value="N-ACETYLTRANSFERASE EIS"/>
    <property type="match status" value="1"/>
</dbReference>
<evidence type="ECO:0000259" key="1">
    <source>
        <dbReference type="PROSITE" id="PS51186"/>
    </source>
</evidence>
<organism evidence="2 3">
    <name type="scientific">Actinomadura luzonensis</name>
    <dbReference type="NCBI Taxonomy" id="2805427"/>
    <lineage>
        <taxon>Bacteria</taxon>
        <taxon>Bacillati</taxon>
        <taxon>Actinomycetota</taxon>
        <taxon>Actinomycetes</taxon>
        <taxon>Streptosporangiales</taxon>
        <taxon>Thermomonosporaceae</taxon>
        <taxon>Actinomadura</taxon>
    </lineage>
</organism>
<dbReference type="InterPro" id="IPR016181">
    <property type="entry name" value="Acyl_CoA_acyltransferase"/>
</dbReference>
<reference evidence="2 3" key="1">
    <citation type="submission" date="2022-04" db="EMBL/GenBank/DDBJ databases">
        <title>Genome draft of Actinomadura sp. ATCC 31491.</title>
        <authorList>
            <person name="Shi X."/>
            <person name="Du Y."/>
        </authorList>
    </citation>
    <scope>NUCLEOTIDE SEQUENCE [LARGE SCALE GENOMIC DNA]</scope>
    <source>
        <strain evidence="2 3">ATCC 31491</strain>
    </source>
</reference>
<dbReference type="InterPro" id="IPR000182">
    <property type="entry name" value="GNAT_dom"/>
</dbReference>
<dbReference type="EMBL" id="JAKRKC020000001">
    <property type="protein sequence ID" value="MCK2216715.1"/>
    <property type="molecule type" value="Genomic_DNA"/>
</dbReference>
<dbReference type="InterPro" id="IPR036527">
    <property type="entry name" value="SCP2_sterol-bd_dom_sf"/>
</dbReference>
<evidence type="ECO:0000313" key="2">
    <source>
        <dbReference type="EMBL" id="MCK2216715.1"/>
    </source>
</evidence>
<dbReference type="Gene3D" id="3.40.630.30">
    <property type="match status" value="2"/>
</dbReference>
<dbReference type="PROSITE" id="PS51186">
    <property type="entry name" value="GNAT"/>
    <property type="match status" value="1"/>
</dbReference>
<keyword evidence="2" id="KW-0012">Acyltransferase</keyword>
<dbReference type="Proteomes" id="UP001317259">
    <property type="component" value="Unassembled WGS sequence"/>
</dbReference>
<name>A0ABT0FWL3_9ACTN</name>
<dbReference type="SUPFAM" id="SSF55729">
    <property type="entry name" value="Acyl-CoA N-acyltransferases (Nat)"/>
    <property type="match status" value="1"/>
</dbReference>
<dbReference type="Gene3D" id="3.30.1050.10">
    <property type="entry name" value="SCP2 sterol-binding domain"/>
    <property type="match status" value="1"/>
</dbReference>